<dbReference type="PRINTS" id="PR00007">
    <property type="entry name" value="COMPLEMNTC1Q"/>
</dbReference>
<dbReference type="SUPFAM" id="SSF49842">
    <property type="entry name" value="TNF-like"/>
    <property type="match status" value="1"/>
</dbReference>
<evidence type="ECO:0000313" key="4">
    <source>
        <dbReference type="Proteomes" id="UP000596742"/>
    </source>
</evidence>
<name>A0A8B6G270_MYTGA</name>
<dbReference type="PANTHER" id="PTHR33050">
    <property type="entry name" value="REVERSE TRANSCRIPTASE DOMAIN-CONTAINING PROTEIN"/>
    <property type="match status" value="1"/>
</dbReference>
<organism evidence="3 4">
    <name type="scientific">Mytilus galloprovincialis</name>
    <name type="common">Mediterranean mussel</name>
    <dbReference type="NCBI Taxonomy" id="29158"/>
    <lineage>
        <taxon>Eukaryota</taxon>
        <taxon>Metazoa</taxon>
        <taxon>Spiralia</taxon>
        <taxon>Lophotrochozoa</taxon>
        <taxon>Mollusca</taxon>
        <taxon>Bivalvia</taxon>
        <taxon>Autobranchia</taxon>
        <taxon>Pteriomorphia</taxon>
        <taxon>Mytilida</taxon>
        <taxon>Mytiloidea</taxon>
        <taxon>Mytilidae</taxon>
        <taxon>Mytilinae</taxon>
        <taxon>Mytilus</taxon>
    </lineage>
</organism>
<feature type="region of interest" description="Disordered" evidence="1">
    <location>
        <begin position="15"/>
        <end position="71"/>
    </location>
</feature>
<dbReference type="EMBL" id="UYJE01007762">
    <property type="protein sequence ID" value="VDI57632.1"/>
    <property type="molecule type" value="Genomic_DNA"/>
</dbReference>
<evidence type="ECO:0000313" key="3">
    <source>
        <dbReference type="EMBL" id="VDI57632.1"/>
    </source>
</evidence>
<dbReference type="SMART" id="SM00110">
    <property type="entry name" value="C1Q"/>
    <property type="match status" value="1"/>
</dbReference>
<gene>
    <name evidence="3" type="ORF">MGAL_10B031129</name>
</gene>
<dbReference type="InterPro" id="IPR052055">
    <property type="entry name" value="Hepadnavirus_pol/RT"/>
</dbReference>
<proteinExistence type="predicted"/>
<dbReference type="InterPro" id="IPR008983">
    <property type="entry name" value="Tumour_necrosis_fac-like_dom"/>
</dbReference>
<dbReference type="AlphaFoldDB" id="A0A8B6G270"/>
<accession>A0A8B6G270</accession>
<feature type="compositionally biased region" description="Polar residues" evidence="1">
    <location>
        <begin position="55"/>
        <end position="66"/>
    </location>
</feature>
<feature type="domain" description="C1q" evidence="2">
    <location>
        <begin position="434"/>
        <end position="565"/>
    </location>
</feature>
<keyword evidence="4" id="KW-1185">Reference proteome</keyword>
<sequence>MADSSEMGWKVVQEYTANPLADDSEDDRKILRAQTRAERKTKSEKAKKKRPTPYSRPTSTATSSDANGKASGRPGVCYNCYKPAEEKCVWYPQQNMTWIGLVWDMEFGKLRVSSERIDRLVDVISKILFCVGKGKMLHNAKFVAGIVGQIISMQAVLGNLVRLRTRELYNCILLRASWKSLVALTAPAVEELRYWLNSVTQLNEQENNIKIKPHWIPREQNKIADGLSRYSDCDDWGIKESVFQMLDKLWGKHTIDRFATDYNTKCSRFNSKCWCKNTEAIDAFSQNWFGENNWLVPPPNVVCATYSTINSVFYSIKWAHDMSGQLDPTENAFVKNIVESAKRTAKAPVVKKDPVSNDNLISLCSMFQGSNDLTVVRDLAMILLSYSAFLRFNEMKKEVSTLKEELKLMKQKHCECATKVDSYNNKIPRFLVPNGQAPVAFHTHLSANFNVSSNHAVAYDMVKINVGDGYNKFSGIFKAPTAGLYFITNTVMSMPNHGIHVEIVKNGVAIGKNWADHNGYESGTMSVITDLDVNDSVWVRDSDGGTERLEHDYNSFSGFLIYTEY</sequence>
<dbReference type="Gene3D" id="2.60.120.40">
    <property type="match status" value="1"/>
</dbReference>
<dbReference type="PANTHER" id="PTHR33050:SF7">
    <property type="entry name" value="RIBONUCLEASE H"/>
    <property type="match status" value="1"/>
</dbReference>
<dbReference type="Pfam" id="PF00386">
    <property type="entry name" value="C1q"/>
    <property type="match status" value="1"/>
</dbReference>
<comment type="caution">
    <text evidence="3">The sequence shown here is derived from an EMBL/GenBank/DDBJ whole genome shotgun (WGS) entry which is preliminary data.</text>
</comment>
<feature type="compositionally biased region" description="Basic and acidic residues" evidence="1">
    <location>
        <begin position="26"/>
        <end position="44"/>
    </location>
</feature>
<reference evidence="3" key="1">
    <citation type="submission" date="2018-11" db="EMBL/GenBank/DDBJ databases">
        <authorList>
            <person name="Alioto T."/>
            <person name="Alioto T."/>
        </authorList>
    </citation>
    <scope>NUCLEOTIDE SEQUENCE</scope>
</reference>
<protein>
    <recommendedName>
        <fullName evidence="2">C1q domain-containing protein</fullName>
    </recommendedName>
</protein>
<dbReference type="InterPro" id="IPR001073">
    <property type="entry name" value="C1q_dom"/>
</dbReference>
<dbReference type="Proteomes" id="UP000596742">
    <property type="component" value="Unassembled WGS sequence"/>
</dbReference>
<dbReference type="PROSITE" id="PS50871">
    <property type="entry name" value="C1Q"/>
    <property type="match status" value="1"/>
</dbReference>
<evidence type="ECO:0000259" key="2">
    <source>
        <dbReference type="PROSITE" id="PS50871"/>
    </source>
</evidence>
<evidence type="ECO:0000256" key="1">
    <source>
        <dbReference type="SAM" id="MobiDB-lite"/>
    </source>
</evidence>